<name>A0ABP7NMH9_9GAMM</name>
<sequence length="57" mass="6611">MDSGTLRGIFTLVLMATFIALIFWAFSRKRAKQFDEAANLPFADEEKDRETLQKQQD</sequence>
<feature type="transmembrane region" description="Helical" evidence="1">
    <location>
        <begin position="6"/>
        <end position="26"/>
    </location>
</feature>
<reference evidence="3" key="1">
    <citation type="journal article" date="2019" name="Int. J. Syst. Evol. Microbiol.">
        <title>The Global Catalogue of Microorganisms (GCM) 10K type strain sequencing project: providing services to taxonomists for standard genome sequencing and annotation.</title>
        <authorList>
            <consortium name="The Broad Institute Genomics Platform"/>
            <consortium name="The Broad Institute Genome Sequencing Center for Infectious Disease"/>
            <person name="Wu L."/>
            <person name="Ma J."/>
        </authorList>
    </citation>
    <scope>NUCLEOTIDE SEQUENCE [LARGE SCALE GENOMIC DNA]</scope>
    <source>
        <strain evidence="3">JCM 17555</strain>
    </source>
</reference>
<keyword evidence="1" id="KW-0472">Membrane</keyword>
<accession>A0ABP7NMH9</accession>
<evidence type="ECO:0000313" key="2">
    <source>
        <dbReference type="EMBL" id="GAA3950211.1"/>
    </source>
</evidence>
<keyword evidence="1" id="KW-0812">Transmembrane</keyword>
<dbReference type="RefSeq" id="WP_344803241.1">
    <property type="nucleotide sequence ID" value="NZ_BAABBO010000001.1"/>
</dbReference>
<keyword evidence="1" id="KW-1133">Transmembrane helix</keyword>
<dbReference type="Proteomes" id="UP001501337">
    <property type="component" value="Unassembled WGS sequence"/>
</dbReference>
<dbReference type="InterPro" id="IPR008621">
    <property type="entry name" value="Cbb3-typ_cyt_oxidase_comp"/>
</dbReference>
<dbReference type="EMBL" id="BAABBO010000001">
    <property type="protein sequence ID" value="GAA3950211.1"/>
    <property type="molecule type" value="Genomic_DNA"/>
</dbReference>
<protein>
    <submittedName>
        <fullName evidence="2">CcoQ/FixQ family Cbb3-type cytochrome c oxidase assembly chaperone</fullName>
    </submittedName>
</protein>
<evidence type="ECO:0000256" key="1">
    <source>
        <dbReference type="SAM" id="Phobius"/>
    </source>
</evidence>
<evidence type="ECO:0000313" key="3">
    <source>
        <dbReference type="Proteomes" id="UP001501337"/>
    </source>
</evidence>
<proteinExistence type="predicted"/>
<comment type="caution">
    <text evidence="2">The sequence shown here is derived from an EMBL/GenBank/DDBJ whole genome shotgun (WGS) entry which is preliminary data.</text>
</comment>
<dbReference type="Pfam" id="PF05545">
    <property type="entry name" value="FixQ"/>
    <property type="match status" value="1"/>
</dbReference>
<dbReference type="CDD" id="cd01324">
    <property type="entry name" value="cbb3_Oxidase_CcoQ"/>
    <property type="match status" value="1"/>
</dbReference>
<keyword evidence="3" id="KW-1185">Reference proteome</keyword>
<organism evidence="2 3">
    <name type="scientific">Allohahella marinimesophila</name>
    <dbReference type="NCBI Taxonomy" id="1054972"/>
    <lineage>
        <taxon>Bacteria</taxon>
        <taxon>Pseudomonadati</taxon>
        <taxon>Pseudomonadota</taxon>
        <taxon>Gammaproteobacteria</taxon>
        <taxon>Oceanospirillales</taxon>
        <taxon>Hahellaceae</taxon>
        <taxon>Allohahella</taxon>
    </lineage>
</organism>
<gene>
    <name evidence="2" type="ORF">GCM10022278_06620</name>
</gene>